<dbReference type="AlphaFoldDB" id="A0AAD7XTS5"/>
<evidence type="ECO:0000313" key="2">
    <source>
        <dbReference type="Proteomes" id="UP001234581"/>
    </source>
</evidence>
<dbReference type="EMBL" id="JARTCD010000099">
    <property type="protein sequence ID" value="KAJ8652613.1"/>
    <property type="molecule type" value="Genomic_DNA"/>
</dbReference>
<dbReference type="Proteomes" id="UP001234581">
    <property type="component" value="Unassembled WGS sequence"/>
</dbReference>
<sequence>MEDLFWVNLCQLIPLSTTHYPCDTIVTESTTRIRQCLTHLTSLLEQRSLALLKCAQFDTALRDTNAILKLDPTLALG</sequence>
<keyword evidence="2" id="KW-1185">Reference proteome</keyword>
<dbReference type="RefSeq" id="XP_058337527.1">
    <property type="nucleotide sequence ID" value="XM_058491722.1"/>
</dbReference>
<name>A0AAD7XTS5_9FUNG</name>
<proteinExistence type="predicted"/>
<organism evidence="1 2">
    <name type="scientific">Lichtheimia ornata</name>
    <dbReference type="NCBI Taxonomy" id="688661"/>
    <lineage>
        <taxon>Eukaryota</taxon>
        <taxon>Fungi</taxon>
        <taxon>Fungi incertae sedis</taxon>
        <taxon>Mucoromycota</taxon>
        <taxon>Mucoromycotina</taxon>
        <taxon>Mucoromycetes</taxon>
        <taxon>Mucorales</taxon>
        <taxon>Lichtheimiaceae</taxon>
        <taxon>Lichtheimia</taxon>
    </lineage>
</organism>
<accession>A0AAD7XTS5</accession>
<dbReference type="GeneID" id="83219158"/>
<comment type="caution">
    <text evidence="1">The sequence shown here is derived from an EMBL/GenBank/DDBJ whole genome shotgun (WGS) entry which is preliminary data.</text>
</comment>
<protein>
    <submittedName>
        <fullName evidence="1">Uncharacterized protein</fullName>
    </submittedName>
</protein>
<reference evidence="1 2" key="1">
    <citation type="submission" date="2023-03" db="EMBL/GenBank/DDBJ databases">
        <title>Genome sequence of Lichtheimia ornata CBS 291.66.</title>
        <authorList>
            <person name="Mohabir J.T."/>
            <person name="Shea T.P."/>
            <person name="Kurbessoian T."/>
            <person name="Berby B."/>
            <person name="Fontaine J."/>
            <person name="Livny J."/>
            <person name="Gnirke A."/>
            <person name="Stajich J.E."/>
            <person name="Cuomo C.A."/>
        </authorList>
    </citation>
    <scope>NUCLEOTIDE SEQUENCE [LARGE SCALE GENOMIC DNA]</scope>
    <source>
        <strain evidence="1">CBS 291.66</strain>
    </source>
</reference>
<evidence type="ECO:0000313" key="1">
    <source>
        <dbReference type="EMBL" id="KAJ8652613.1"/>
    </source>
</evidence>
<gene>
    <name evidence="1" type="ORF">O0I10_011759</name>
</gene>